<comment type="caution">
    <text evidence="3">The sequence shown here is derived from an EMBL/GenBank/DDBJ whole genome shotgun (WGS) entry which is preliminary data.</text>
</comment>
<feature type="domain" description="Ricin B lectin" evidence="2">
    <location>
        <begin position="276"/>
        <end position="418"/>
    </location>
</feature>
<protein>
    <recommendedName>
        <fullName evidence="2">Ricin B lectin domain-containing protein</fullName>
    </recommendedName>
</protein>
<dbReference type="Gene3D" id="2.80.10.50">
    <property type="match status" value="6"/>
</dbReference>
<dbReference type="InterPro" id="IPR000772">
    <property type="entry name" value="Ricin_B_lectin"/>
</dbReference>
<evidence type="ECO:0000259" key="2">
    <source>
        <dbReference type="SMART" id="SM00458"/>
    </source>
</evidence>
<feature type="domain" description="Ricin B lectin" evidence="2">
    <location>
        <begin position="861"/>
        <end position="985"/>
    </location>
</feature>
<dbReference type="Pfam" id="PF00652">
    <property type="entry name" value="Ricin_B_lectin"/>
    <property type="match status" value="5"/>
</dbReference>
<feature type="signal peptide" evidence="1">
    <location>
        <begin position="1"/>
        <end position="15"/>
    </location>
</feature>
<dbReference type="OrthoDB" id="6770063at2759"/>
<evidence type="ECO:0000313" key="3">
    <source>
        <dbReference type="EMBL" id="OQR93335.1"/>
    </source>
</evidence>
<keyword evidence="4" id="KW-1185">Reference proteome</keyword>
<name>A0A1V9Z5R0_9STRA</name>
<dbReference type="STRING" id="74557.A0A1V9Z5R0"/>
<dbReference type="Proteomes" id="UP000243217">
    <property type="component" value="Unassembled WGS sequence"/>
</dbReference>
<feature type="non-terminal residue" evidence="3">
    <location>
        <position position="1252"/>
    </location>
</feature>
<reference evidence="3 4" key="1">
    <citation type="journal article" date="2014" name="Genome Biol. Evol.">
        <title>The secreted proteins of Achlya hypogyna and Thraustotheca clavata identify the ancestral oomycete secretome and reveal gene acquisitions by horizontal gene transfer.</title>
        <authorList>
            <person name="Misner I."/>
            <person name="Blouin N."/>
            <person name="Leonard G."/>
            <person name="Richards T.A."/>
            <person name="Lane C.E."/>
        </authorList>
    </citation>
    <scope>NUCLEOTIDE SEQUENCE [LARGE SCALE GENOMIC DNA]</scope>
    <source>
        <strain evidence="3 4">ATCC 34112</strain>
    </source>
</reference>
<proteinExistence type="predicted"/>
<evidence type="ECO:0000313" key="4">
    <source>
        <dbReference type="Proteomes" id="UP000243217"/>
    </source>
</evidence>
<keyword evidence="1" id="KW-0732">Signal</keyword>
<feature type="domain" description="Ricin B lectin" evidence="2">
    <location>
        <begin position="458"/>
        <end position="581"/>
    </location>
</feature>
<dbReference type="InterPro" id="IPR035992">
    <property type="entry name" value="Ricin_B-like_lectins"/>
</dbReference>
<dbReference type="SUPFAM" id="SSF50370">
    <property type="entry name" value="Ricin B-like lectins"/>
    <property type="match status" value="7"/>
</dbReference>
<dbReference type="PROSITE" id="PS50231">
    <property type="entry name" value="RICIN_B_LECTIN"/>
    <property type="match status" value="6"/>
</dbReference>
<feature type="chain" id="PRO_5013229702" description="Ricin B lectin domain-containing protein" evidence="1">
    <location>
        <begin position="16"/>
        <end position="1252"/>
    </location>
</feature>
<dbReference type="EMBL" id="JNBS01002262">
    <property type="protein sequence ID" value="OQR93335.1"/>
    <property type="molecule type" value="Genomic_DNA"/>
</dbReference>
<feature type="domain" description="Ricin B lectin" evidence="2">
    <location>
        <begin position="594"/>
        <end position="718"/>
    </location>
</feature>
<sequence>MKTLLLTAVLALAHAEEYDMCKGETLAAYNKCVAFASPGGNIGAYEVLTSNVGILSICYGDWTACTDIQAITQTDTGYCYVPYGNTSIIMLKNVFRPCPNPLPPRVLDKQFCTANKLILSEFYGNLFTDAVRSNNNEKFQYNQTAQTIAVKSNNQCLEVYPNPEPNYGFGSVKTAPCDFNKPSQKWVLDNGRLSNSNYKYCLETNPFKRGSPVTVVPCGNGNPLYSNKFFTECSSITRDFVRIVSSRGKRISEFFSGLYFDTPRDNFNELFWWNSTTQMFKSPMGGECLDAFRDSDGKYKLHTYGCNEENPNQKWIVHADTKKIEHATHRGQCLDGDPTYADHHVQMWGCVPNNINQIWSVEPYSVHGDDYIMCKGNTLDAFNKCSAFASPNGNAAAINAISSTVGQLSICYGDWTACNDIQTITPTDAGDCYITVKEGQIMHVRNIFQPCPNPMPPRVVEKQICTATGLILSEYYGDLFTDVVRNNKNEKFEYNQTAQTLVAKTNGQCLEVFRSPTPDPTYDFGSVKTAPCDYTKDTQKWVLENGRLSNSNKKYCLETINPFWHGTSVLAVPCRIRQTYYSNTFFAECSTIRKDFVRIVSSRGKRISEFYSGLYFGDVVDNFNELFWWNPTTQMFENPMRGECLDSFLDADGKYKLHMYGCNQDNPNQKWIVHADTKKIEHATHRGQCLDGDPTYQDQHVQMWECIPNNINQMWTVEPFTASVGSWCILFWDSCIIINHYGMNKTIYTALQTVNPNCFNSIISNIELPYSQIYFKFYGSLITDVVRNNTNEHFTYNETSKNIVAKTNGLLLYWNVSLVTSIDGKFCFKSELLLHSYRLGAYPCDIIPSNQGIMDCSKVNADFVFIVSSLDNRVSEYYGSVYIDVPRRNFNELFTWNSTTQMFKSPIRGDCLDAYLDADGKYKLHMYTCSEDNPNQKWIIHENTKKIEHATHRGQCLDDDPTYEDHHLQMWECLPDNINQITLFALVLALAQAADIQICTGSGLILSEYYGDLFTDVIQHNLNEQFTYNQTTQTIAAKTNGQCLQLYPVGDMGVKYYFGSIKTAPCDAENSLQKWIIGENRITSLDKNYCFNTRQFEHSYRLEAYPCFIREDPIYSDAFFTDCSKLNTDFVHIVSSRGKRVSEHKGDVYFNDPRYNFNELFWWNSTTQMFKSPMRGDCLDAYLDADGKYKLHMYACSEDNVNQKWIIHQDTKKIEHGTHRGQCLDGDPTYADHHLQMWECLPDNINQIWTVE</sequence>
<dbReference type="SMART" id="SM00458">
    <property type="entry name" value="RICIN"/>
    <property type="match status" value="6"/>
</dbReference>
<feature type="domain" description="Ricin B lectin" evidence="2">
    <location>
        <begin position="1128"/>
        <end position="1252"/>
    </location>
</feature>
<accession>A0A1V9Z5R0</accession>
<organism evidence="3 4">
    <name type="scientific">Thraustotheca clavata</name>
    <dbReference type="NCBI Taxonomy" id="74557"/>
    <lineage>
        <taxon>Eukaryota</taxon>
        <taxon>Sar</taxon>
        <taxon>Stramenopiles</taxon>
        <taxon>Oomycota</taxon>
        <taxon>Saprolegniomycetes</taxon>
        <taxon>Saprolegniales</taxon>
        <taxon>Achlyaceae</taxon>
        <taxon>Thraustotheca</taxon>
    </lineage>
</organism>
<evidence type="ECO:0000256" key="1">
    <source>
        <dbReference type="SAM" id="SignalP"/>
    </source>
</evidence>
<dbReference type="AlphaFoldDB" id="A0A1V9Z5R0"/>
<gene>
    <name evidence="3" type="ORF">THRCLA_22317</name>
</gene>
<feature type="domain" description="Ricin B lectin" evidence="2">
    <location>
        <begin position="108"/>
        <end position="233"/>
    </location>
</feature>